<evidence type="ECO:0000313" key="4">
    <source>
        <dbReference type="Proteomes" id="UP000829685"/>
    </source>
</evidence>
<feature type="transmembrane region" description="Helical" evidence="2">
    <location>
        <begin position="125"/>
        <end position="143"/>
    </location>
</feature>
<organism evidence="3 4">
    <name type="scientific">Neoarthrinium moseri</name>
    <dbReference type="NCBI Taxonomy" id="1658444"/>
    <lineage>
        <taxon>Eukaryota</taxon>
        <taxon>Fungi</taxon>
        <taxon>Dikarya</taxon>
        <taxon>Ascomycota</taxon>
        <taxon>Pezizomycotina</taxon>
        <taxon>Sordariomycetes</taxon>
        <taxon>Xylariomycetidae</taxon>
        <taxon>Amphisphaeriales</taxon>
        <taxon>Apiosporaceae</taxon>
        <taxon>Neoarthrinium</taxon>
    </lineage>
</organism>
<feature type="transmembrane region" description="Helical" evidence="2">
    <location>
        <begin position="38"/>
        <end position="62"/>
    </location>
</feature>
<evidence type="ECO:0000313" key="3">
    <source>
        <dbReference type="EMBL" id="KAI1861027.1"/>
    </source>
</evidence>
<keyword evidence="2" id="KW-0472">Membrane</keyword>
<dbReference type="EMBL" id="JAFIMR010000030">
    <property type="protein sequence ID" value="KAI1861027.1"/>
    <property type="molecule type" value="Genomic_DNA"/>
</dbReference>
<keyword evidence="4" id="KW-1185">Reference proteome</keyword>
<protein>
    <submittedName>
        <fullName evidence="3">Uncharacterized protein</fullName>
    </submittedName>
</protein>
<dbReference type="Proteomes" id="UP000829685">
    <property type="component" value="Unassembled WGS sequence"/>
</dbReference>
<dbReference type="OrthoDB" id="3890746at2759"/>
<feature type="transmembrane region" description="Helical" evidence="2">
    <location>
        <begin position="180"/>
        <end position="200"/>
    </location>
</feature>
<dbReference type="AlphaFoldDB" id="A0A9P9WFD7"/>
<sequence>MSSETKSAASASNFEVDPHEHSSQSHLRATRLVDGVRVSLTALGLLLGLTVLGTSGNTLSVYNTTSVPTNNLLPLWPDEFDLRPTVALVVGSAIVVFASILSLITSKVPKLRSRSPVHTPVSLGAPFLGFAAAMIAMIFFYAVNSSTTVDTLQSWSCQWESVGMDMQPYFGTLCRESKTALYLSVILVPVEAVILSFAAYQTTLERKAVFIAQPRKQGSPVPSA</sequence>
<feature type="transmembrane region" description="Helical" evidence="2">
    <location>
        <begin position="82"/>
        <end position="104"/>
    </location>
</feature>
<feature type="compositionally biased region" description="Polar residues" evidence="1">
    <location>
        <begin position="1"/>
        <end position="13"/>
    </location>
</feature>
<accession>A0A9P9WFD7</accession>
<name>A0A9P9WFD7_9PEZI</name>
<evidence type="ECO:0000256" key="1">
    <source>
        <dbReference type="SAM" id="MobiDB-lite"/>
    </source>
</evidence>
<keyword evidence="2" id="KW-0812">Transmembrane</keyword>
<reference evidence="3" key="1">
    <citation type="submission" date="2021-03" db="EMBL/GenBank/DDBJ databases">
        <title>Revisited historic fungal species revealed as producer of novel bioactive compounds through whole genome sequencing and comparative genomics.</title>
        <authorList>
            <person name="Vignolle G.A."/>
            <person name="Hochenegger N."/>
            <person name="Mach R.L."/>
            <person name="Mach-Aigner A.R."/>
            <person name="Javad Rahimi M."/>
            <person name="Salim K.A."/>
            <person name="Chan C.M."/>
            <person name="Lim L.B.L."/>
            <person name="Cai F."/>
            <person name="Druzhinina I.S."/>
            <person name="U'Ren J.M."/>
            <person name="Derntl C."/>
        </authorList>
    </citation>
    <scope>NUCLEOTIDE SEQUENCE</scope>
    <source>
        <strain evidence="3">TUCIM 5799</strain>
    </source>
</reference>
<evidence type="ECO:0000256" key="2">
    <source>
        <dbReference type="SAM" id="Phobius"/>
    </source>
</evidence>
<feature type="region of interest" description="Disordered" evidence="1">
    <location>
        <begin position="1"/>
        <end position="22"/>
    </location>
</feature>
<gene>
    <name evidence="3" type="ORF">JX265_009646</name>
</gene>
<proteinExistence type="predicted"/>
<keyword evidence="2" id="KW-1133">Transmembrane helix</keyword>
<comment type="caution">
    <text evidence="3">The sequence shown here is derived from an EMBL/GenBank/DDBJ whole genome shotgun (WGS) entry which is preliminary data.</text>
</comment>